<evidence type="ECO:0000313" key="1">
    <source>
        <dbReference type="EMBL" id="PNT08818.1"/>
    </source>
</evidence>
<gene>
    <name evidence="1" type="ORF">POPTR_012G009100</name>
</gene>
<organism evidence="1 2">
    <name type="scientific">Populus trichocarpa</name>
    <name type="common">Western balsam poplar</name>
    <name type="synonym">Populus balsamifera subsp. trichocarpa</name>
    <dbReference type="NCBI Taxonomy" id="3694"/>
    <lineage>
        <taxon>Eukaryota</taxon>
        <taxon>Viridiplantae</taxon>
        <taxon>Streptophyta</taxon>
        <taxon>Embryophyta</taxon>
        <taxon>Tracheophyta</taxon>
        <taxon>Spermatophyta</taxon>
        <taxon>Magnoliopsida</taxon>
        <taxon>eudicotyledons</taxon>
        <taxon>Gunneridae</taxon>
        <taxon>Pentapetalae</taxon>
        <taxon>rosids</taxon>
        <taxon>fabids</taxon>
        <taxon>Malpighiales</taxon>
        <taxon>Salicaceae</taxon>
        <taxon>Saliceae</taxon>
        <taxon>Populus</taxon>
    </lineage>
</organism>
<name>A0A2K1Y730_POPTR</name>
<reference evidence="1 2" key="1">
    <citation type="journal article" date="2006" name="Science">
        <title>The genome of black cottonwood, Populus trichocarpa (Torr. &amp; Gray).</title>
        <authorList>
            <person name="Tuskan G.A."/>
            <person name="Difazio S."/>
            <person name="Jansson S."/>
            <person name="Bohlmann J."/>
            <person name="Grigoriev I."/>
            <person name="Hellsten U."/>
            <person name="Putnam N."/>
            <person name="Ralph S."/>
            <person name="Rombauts S."/>
            <person name="Salamov A."/>
            <person name="Schein J."/>
            <person name="Sterck L."/>
            <person name="Aerts A."/>
            <person name="Bhalerao R.R."/>
            <person name="Bhalerao R.P."/>
            <person name="Blaudez D."/>
            <person name="Boerjan W."/>
            <person name="Brun A."/>
            <person name="Brunner A."/>
            <person name="Busov V."/>
            <person name="Campbell M."/>
            <person name="Carlson J."/>
            <person name="Chalot M."/>
            <person name="Chapman J."/>
            <person name="Chen G.L."/>
            <person name="Cooper D."/>
            <person name="Coutinho P.M."/>
            <person name="Couturier J."/>
            <person name="Covert S."/>
            <person name="Cronk Q."/>
            <person name="Cunningham R."/>
            <person name="Davis J."/>
            <person name="Degroeve S."/>
            <person name="Dejardin A."/>
            <person name="Depamphilis C."/>
            <person name="Detter J."/>
            <person name="Dirks B."/>
            <person name="Dubchak I."/>
            <person name="Duplessis S."/>
            <person name="Ehlting J."/>
            <person name="Ellis B."/>
            <person name="Gendler K."/>
            <person name="Goodstein D."/>
            <person name="Gribskov M."/>
            <person name="Grimwood J."/>
            <person name="Groover A."/>
            <person name="Gunter L."/>
            <person name="Hamberger B."/>
            <person name="Heinze B."/>
            <person name="Helariutta Y."/>
            <person name="Henrissat B."/>
            <person name="Holligan D."/>
            <person name="Holt R."/>
            <person name="Huang W."/>
            <person name="Islam-Faridi N."/>
            <person name="Jones S."/>
            <person name="Jones-Rhoades M."/>
            <person name="Jorgensen R."/>
            <person name="Joshi C."/>
            <person name="Kangasjarvi J."/>
            <person name="Karlsson J."/>
            <person name="Kelleher C."/>
            <person name="Kirkpatrick R."/>
            <person name="Kirst M."/>
            <person name="Kohler A."/>
            <person name="Kalluri U."/>
            <person name="Larimer F."/>
            <person name="Leebens-Mack J."/>
            <person name="Leple J.C."/>
            <person name="Locascio P."/>
            <person name="Lou Y."/>
            <person name="Lucas S."/>
            <person name="Martin F."/>
            <person name="Montanini B."/>
            <person name="Napoli C."/>
            <person name="Nelson D.R."/>
            <person name="Nelson C."/>
            <person name="Nieminen K."/>
            <person name="Nilsson O."/>
            <person name="Pereda V."/>
            <person name="Peter G."/>
            <person name="Philippe R."/>
            <person name="Pilate G."/>
            <person name="Poliakov A."/>
            <person name="Razumovskaya J."/>
            <person name="Richardson P."/>
            <person name="Rinaldi C."/>
            <person name="Ritland K."/>
            <person name="Rouze P."/>
            <person name="Ryaboy D."/>
            <person name="Schmutz J."/>
            <person name="Schrader J."/>
            <person name="Segerman B."/>
            <person name="Shin H."/>
            <person name="Siddiqui A."/>
            <person name="Sterky F."/>
            <person name="Terry A."/>
            <person name="Tsai C.J."/>
            <person name="Uberbacher E."/>
            <person name="Unneberg P."/>
            <person name="Vahala J."/>
            <person name="Wall K."/>
            <person name="Wessler S."/>
            <person name="Yang G."/>
            <person name="Yin T."/>
            <person name="Douglas C."/>
            <person name="Marra M."/>
            <person name="Sandberg G."/>
            <person name="Van de Peer Y."/>
            <person name="Rokhsar D."/>
        </authorList>
    </citation>
    <scope>NUCLEOTIDE SEQUENCE [LARGE SCALE GENOMIC DNA]</scope>
    <source>
        <strain evidence="2">cv. Nisqually</strain>
    </source>
</reference>
<dbReference type="EMBL" id="CM009301">
    <property type="protein sequence ID" value="PNT08818.1"/>
    <property type="molecule type" value="Genomic_DNA"/>
</dbReference>
<keyword evidence="2" id="KW-1185">Reference proteome</keyword>
<dbReference type="STRING" id="3694.A0A2K1Y730"/>
<accession>A0A2K1Y730</accession>
<sequence length="139" mass="15419">METIRERLLHLEGWMGDILNDEDRSIQDRLDLAMEIADKAAGQYVELTVEISKKLQVVDGELVVFKQAVATASGGVGSSKPKVPKLKAFGDARSSKELENFLWDMEHYFSVAKVGLAEQVNITVMYLSSDAKKFIRGVG</sequence>
<proteinExistence type="predicted"/>
<dbReference type="InParanoid" id="A0A2K1Y730"/>
<dbReference type="AlphaFoldDB" id="A0A2K1Y730"/>
<evidence type="ECO:0000313" key="2">
    <source>
        <dbReference type="Proteomes" id="UP000006729"/>
    </source>
</evidence>
<protein>
    <submittedName>
        <fullName evidence="1">Uncharacterized protein</fullName>
    </submittedName>
</protein>
<dbReference type="Proteomes" id="UP000006729">
    <property type="component" value="Chromosome 12"/>
</dbReference>